<evidence type="ECO:0000313" key="1">
    <source>
        <dbReference type="EMBL" id="PON89813.1"/>
    </source>
</evidence>
<protein>
    <submittedName>
        <fullName evidence="1">Uncharacterized protein</fullName>
    </submittedName>
</protein>
<proteinExistence type="predicted"/>
<organism evidence="1 2">
    <name type="scientific">Trema orientale</name>
    <name type="common">Charcoal tree</name>
    <name type="synonym">Celtis orientalis</name>
    <dbReference type="NCBI Taxonomy" id="63057"/>
    <lineage>
        <taxon>Eukaryota</taxon>
        <taxon>Viridiplantae</taxon>
        <taxon>Streptophyta</taxon>
        <taxon>Embryophyta</taxon>
        <taxon>Tracheophyta</taxon>
        <taxon>Spermatophyta</taxon>
        <taxon>Magnoliopsida</taxon>
        <taxon>eudicotyledons</taxon>
        <taxon>Gunneridae</taxon>
        <taxon>Pentapetalae</taxon>
        <taxon>rosids</taxon>
        <taxon>fabids</taxon>
        <taxon>Rosales</taxon>
        <taxon>Cannabaceae</taxon>
        <taxon>Trema</taxon>
    </lineage>
</organism>
<sequence>WELGVAIKRLTSNSRGSEWLQAIVRINEGLGSVFEVVSGIEKHPKNKTAHSHVSEFSLGSCGATSGRRASLRVLRCTLWS</sequence>
<dbReference type="EMBL" id="JXTC01000089">
    <property type="protein sequence ID" value="PON89813.1"/>
    <property type="molecule type" value="Genomic_DNA"/>
</dbReference>
<feature type="non-terminal residue" evidence="1">
    <location>
        <position position="1"/>
    </location>
</feature>
<gene>
    <name evidence="1" type="ORF">TorRG33x02_143360</name>
</gene>
<comment type="caution">
    <text evidence="1">The sequence shown here is derived from an EMBL/GenBank/DDBJ whole genome shotgun (WGS) entry which is preliminary data.</text>
</comment>
<accession>A0A2P5EW94</accession>
<evidence type="ECO:0000313" key="2">
    <source>
        <dbReference type="Proteomes" id="UP000237000"/>
    </source>
</evidence>
<dbReference type="InParanoid" id="A0A2P5EW94"/>
<dbReference type="OrthoDB" id="10378472at2759"/>
<keyword evidence="2" id="KW-1185">Reference proteome</keyword>
<name>A0A2P5EW94_TREOI</name>
<dbReference type="AlphaFoldDB" id="A0A2P5EW94"/>
<reference evidence="2" key="1">
    <citation type="submission" date="2016-06" db="EMBL/GenBank/DDBJ databases">
        <title>Parallel loss of symbiosis genes in relatives of nitrogen-fixing non-legume Parasponia.</title>
        <authorList>
            <person name="Van Velzen R."/>
            <person name="Holmer R."/>
            <person name="Bu F."/>
            <person name="Rutten L."/>
            <person name="Van Zeijl A."/>
            <person name="Liu W."/>
            <person name="Santuari L."/>
            <person name="Cao Q."/>
            <person name="Sharma T."/>
            <person name="Shen D."/>
            <person name="Roswanjaya Y."/>
            <person name="Wardhani T."/>
            <person name="Kalhor M.S."/>
            <person name="Jansen J."/>
            <person name="Van den Hoogen J."/>
            <person name="Gungor B."/>
            <person name="Hartog M."/>
            <person name="Hontelez J."/>
            <person name="Verver J."/>
            <person name="Yang W.-C."/>
            <person name="Schijlen E."/>
            <person name="Repin R."/>
            <person name="Schilthuizen M."/>
            <person name="Schranz E."/>
            <person name="Heidstra R."/>
            <person name="Miyata K."/>
            <person name="Fedorova E."/>
            <person name="Kohlen W."/>
            <person name="Bisseling T."/>
            <person name="Smit S."/>
            <person name="Geurts R."/>
        </authorList>
    </citation>
    <scope>NUCLEOTIDE SEQUENCE [LARGE SCALE GENOMIC DNA]</scope>
    <source>
        <strain evidence="2">cv. RG33-2</strain>
    </source>
</reference>
<dbReference type="Proteomes" id="UP000237000">
    <property type="component" value="Unassembled WGS sequence"/>
</dbReference>